<accession>A0A0R2L5W6</accession>
<dbReference type="PATRIC" id="fig|348151.3.peg.117"/>
<dbReference type="GO" id="GO:0005886">
    <property type="term" value="C:plasma membrane"/>
    <property type="evidence" value="ECO:0007669"/>
    <property type="project" value="UniProtKB-SubCell"/>
</dbReference>
<evidence type="ECO:0000256" key="2">
    <source>
        <dbReference type="ARBA" id="ARBA00011131"/>
    </source>
</evidence>
<evidence type="ECO:0000256" key="8">
    <source>
        <dbReference type="ARBA" id="ARBA00024359"/>
    </source>
</evidence>
<dbReference type="RefSeq" id="WP_057808453.1">
    <property type="nucleotide sequence ID" value="NZ_BJUD01000014.1"/>
</dbReference>
<evidence type="ECO:0000313" key="13">
    <source>
        <dbReference type="EMBL" id="KRN97192.1"/>
    </source>
</evidence>
<comment type="function">
    <text evidence="10">Part of the ABC transporter complex hrt involved in hemin import. Responsible for energy coupling to the transport system.</text>
</comment>
<reference evidence="12 15" key="2">
    <citation type="submission" date="2019-07" db="EMBL/GenBank/DDBJ databases">
        <title>Whole genome shotgun sequence of Lactobacillus siliginis NBRC 101315.</title>
        <authorList>
            <person name="Hosoyama A."/>
            <person name="Uohara A."/>
            <person name="Ohji S."/>
            <person name="Ichikawa N."/>
        </authorList>
    </citation>
    <scope>NUCLEOTIDE SEQUENCE [LARGE SCALE GENOMIC DNA]</scope>
    <source>
        <strain evidence="12 15">NBRC 101315</strain>
    </source>
</reference>
<evidence type="ECO:0000256" key="7">
    <source>
        <dbReference type="ARBA" id="ARBA00023136"/>
    </source>
</evidence>
<evidence type="ECO:0000256" key="6">
    <source>
        <dbReference type="ARBA" id="ARBA00022840"/>
    </source>
</evidence>
<dbReference type="OrthoDB" id="9791546at2"/>
<dbReference type="PROSITE" id="PS50893">
    <property type="entry name" value="ABC_TRANSPORTER_2"/>
    <property type="match status" value="1"/>
</dbReference>
<dbReference type="InterPro" id="IPR027417">
    <property type="entry name" value="P-loop_NTPase"/>
</dbReference>
<dbReference type="GO" id="GO:0022857">
    <property type="term" value="F:transmembrane transporter activity"/>
    <property type="evidence" value="ECO:0007669"/>
    <property type="project" value="TreeGrafter"/>
</dbReference>
<gene>
    <name evidence="13" type="ORF">IV55_GL000114</name>
    <name evidence="12" type="ORF">LSI01_09650</name>
</gene>
<dbReference type="CDD" id="cd03255">
    <property type="entry name" value="ABC_MJ0796_LolCDE_FtsE"/>
    <property type="match status" value="1"/>
</dbReference>
<dbReference type="PANTHER" id="PTHR24220:SF666">
    <property type="entry name" value="HEMIN IMPORT ATP-BINDING PROTEIN HRTA-RELATED"/>
    <property type="match status" value="1"/>
</dbReference>
<evidence type="ECO:0000313" key="12">
    <source>
        <dbReference type="EMBL" id="GEK28654.1"/>
    </source>
</evidence>
<dbReference type="EMBL" id="JQCB01000001">
    <property type="protein sequence ID" value="KRN97192.1"/>
    <property type="molecule type" value="Genomic_DNA"/>
</dbReference>
<dbReference type="PANTHER" id="PTHR24220">
    <property type="entry name" value="IMPORT ATP-BINDING PROTEIN"/>
    <property type="match status" value="1"/>
</dbReference>
<evidence type="ECO:0000256" key="4">
    <source>
        <dbReference type="ARBA" id="ARBA00022475"/>
    </source>
</evidence>
<dbReference type="InterPro" id="IPR017911">
    <property type="entry name" value="MacB-like_ATP-bd"/>
</dbReference>
<comment type="subunit">
    <text evidence="2">The complex is composed of two ATP-binding proteins (HrtA), two transmembrane proteins (HrtB) and a solute-binding protein.</text>
</comment>
<evidence type="ECO:0000313" key="14">
    <source>
        <dbReference type="Proteomes" id="UP000051139"/>
    </source>
</evidence>
<dbReference type="GO" id="GO:0016887">
    <property type="term" value="F:ATP hydrolysis activity"/>
    <property type="evidence" value="ECO:0007669"/>
    <property type="project" value="InterPro"/>
</dbReference>
<keyword evidence="3" id="KW-0813">Transport</keyword>
<dbReference type="Pfam" id="PF00005">
    <property type="entry name" value="ABC_tran"/>
    <property type="match status" value="1"/>
</dbReference>
<comment type="subcellular location">
    <subcellularLocation>
        <location evidence="1">Cell membrane</location>
        <topology evidence="1">Peripheral membrane protein</topology>
    </subcellularLocation>
</comment>
<keyword evidence="5" id="KW-0547">Nucleotide-binding</keyword>
<dbReference type="PROSITE" id="PS00211">
    <property type="entry name" value="ABC_TRANSPORTER_1"/>
    <property type="match status" value="1"/>
</dbReference>
<dbReference type="InterPro" id="IPR017871">
    <property type="entry name" value="ABC_transporter-like_CS"/>
</dbReference>
<comment type="caution">
    <text evidence="13">The sequence shown here is derived from an EMBL/GenBank/DDBJ whole genome shotgun (WGS) entry which is preliminary data.</text>
</comment>
<dbReference type="GO" id="GO:0005524">
    <property type="term" value="F:ATP binding"/>
    <property type="evidence" value="ECO:0007669"/>
    <property type="project" value="UniProtKB-KW"/>
</dbReference>
<keyword evidence="6 13" id="KW-0067">ATP-binding</keyword>
<evidence type="ECO:0000256" key="10">
    <source>
        <dbReference type="ARBA" id="ARBA00024721"/>
    </source>
</evidence>
<protein>
    <recommendedName>
        <fullName evidence="9">Putative hemin import ATP-binding protein HrtA</fullName>
    </recommendedName>
</protein>
<keyword evidence="7" id="KW-0472">Membrane</keyword>
<evidence type="ECO:0000256" key="9">
    <source>
        <dbReference type="ARBA" id="ARBA00024432"/>
    </source>
</evidence>
<reference evidence="13 14" key="1">
    <citation type="journal article" date="2015" name="Genome Announc.">
        <title>Expanding the biotechnology potential of lactobacilli through comparative genomics of 213 strains and associated genera.</title>
        <authorList>
            <person name="Sun Z."/>
            <person name="Harris H.M."/>
            <person name="McCann A."/>
            <person name="Guo C."/>
            <person name="Argimon S."/>
            <person name="Zhang W."/>
            <person name="Yang X."/>
            <person name="Jeffery I.B."/>
            <person name="Cooney J.C."/>
            <person name="Kagawa T.F."/>
            <person name="Liu W."/>
            <person name="Song Y."/>
            <person name="Salvetti E."/>
            <person name="Wrobel A."/>
            <person name="Rasinkangas P."/>
            <person name="Parkhill J."/>
            <person name="Rea M.C."/>
            <person name="O'Sullivan O."/>
            <person name="Ritari J."/>
            <person name="Douillard F.P."/>
            <person name="Paul Ross R."/>
            <person name="Yang R."/>
            <person name="Briner A.E."/>
            <person name="Felis G.E."/>
            <person name="de Vos W.M."/>
            <person name="Barrangou R."/>
            <person name="Klaenhammer T.R."/>
            <person name="Caufield P.W."/>
            <person name="Cui Y."/>
            <person name="Zhang H."/>
            <person name="O'Toole P.W."/>
        </authorList>
    </citation>
    <scope>NUCLEOTIDE SEQUENCE [LARGE SCALE GENOMIC DNA]</scope>
    <source>
        <strain evidence="13 14">DSM 22696</strain>
    </source>
</reference>
<evidence type="ECO:0000256" key="5">
    <source>
        <dbReference type="ARBA" id="ARBA00022741"/>
    </source>
</evidence>
<dbReference type="SUPFAM" id="SSF52540">
    <property type="entry name" value="P-loop containing nucleoside triphosphate hydrolases"/>
    <property type="match status" value="1"/>
</dbReference>
<dbReference type="InterPro" id="IPR015854">
    <property type="entry name" value="ABC_transpr_LolD-like"/>
</dbReference>
<dbReference type="Proteomes" id="UP000051139">
    <property type="component" value="Unassembled WGS sequence"/>
</dbReference>
<dbReference type="AlphaFoldDB" id="A0A0R2L5W6"/>
<evidence type="ECO:0000256" key="3">
    <source>
        <dbReference type="ARBA" id="ARBA00022448"/>
    </source>
</evidence>
<organism evidence="13 14">
    <name type="scientific">Furfurilactobacillus siliginis</name>
    <dbReference type="NCBI Taxonomy" id="348151"/>
    <lineage>
        <taxon>Bacteria</taxon>
        <taxon>Bacillati</taxon>
        <taxon>Bacillota</taxon>
        <taxon>Bacilli</taxon>
        <taxon>Lactobacillales</taxon>
        <taxon>Lactobacillaceae</taxon>
        <taxon>Furfurilactobacillus</taxon>
    </lineage>
</organism>
<keyword evidence="4" id="KW-1003">Cell membrane</keyword>
<dbReference type="SMART" id="SM00382">
    <property type="entry name" value="AAA"/>
    <property type="match status" value="1"/>
</dbReference>
<dbReference type="STRING" id="348151.IV55_GL000114"/>
<dbReference type="Gene3D" id="3.40.50.300">
    <property type="entry name" value="P-loop containing nucleotide triphosphate hydrolases"/>
    <property type="match status" value="1"/>
</dbReference>
<evidence type="ECO:0000313" key="15">
    <source>
        <dbReference type="Proteomes" id="UP000321429"/>
    </source>
</evidence>
<dbReference type="EMBL" id="BJUD01000014">
    <property type="protein sequence ID" value="GEK28654.1"/>
    <property type="molecule type" value="Genomic_DNA"/>
</dbReference>
<name>A0A0R2L5W6_9LACO</name>
<evidence type="ECO:0000256" key="1">
    <source>
        <dbReference type="ARBA" id="ARBA00004202"/>
    </source>
</evidence>
<comment type="similarity">
    <text evidence="8">Belongs to the ABC transporter superfamily. HrtA family.</text>
</comment>
<dbReference type="InterPro" id="IPR003593">
    <property type="entry name" value="AAA+_ATPase"/>
</dbReference>
<evidence type="ECO:0000259" key="11">
    <source>
        <dbReference type="PROSITE" id="PS50893"/>
    </source>
</evidence>
<feature type="domain" description="ABC transporter" evidence="11">
    <location>
        <begin position="5"/>
        <end position="223"/>
    </location>
</feature>
<sequence length="223" mass="24836">MENVLELKNVSKQFGSGHVAVTALHDVNFSITPGQFVTIIGPSGSGKSTFLTIAAGLQTPTSGQVLLNGHDLSAQSEKQRLRDRFAHVGFILQGSNLIPYLTVAEQFKLVDRLTHQKFQREEMRHLLDRLDLSKLENNYPNELSGGERQRVAIAKALFHDPDIVLADEPTASLDSARSFDVVKRLISEAHDLNKAIIMVTHDERLTKDSDAVYRIEDGQMTEF</sequence>
<keyword evidence="14" id="KW-1185">Reference proteome</keyword>
<proteinExistence type="inferred from homology"/>
<dbReference type="Proteomes" id="UP000321429">
    <property type="component" value="Unassembled WGS sequence"/>
</dbReference>
<dbReference type="InterPro" id="IPR003439">
    <property type="entry name" value="ABC_transporter-like_ATP-bd"/>
</dbReference>